<reference evidence="2" key="2">
    <citation type="submission" date="2021-01" db="EMBL/GenBank/DDBJ databases">
        <authorList>
            <person name="Hahn C.R."/>
            <person name="Youssef N.H."/>
            <person name="Elshahed M."/>
        </authorList>
    </citation>
    <scope>NUCLEOTIDE SEQUENCE</scope>
    <source>
        <strain evidence="2">Zod_Metabat.24</strain>
    </source>
</reference>
<evidence type="ECO:0000313" key="3">
    <source>
        <dbReference type="Proteomes" id="UP000809273"/>
    </source>
</evidence>
<evidence type="ECO:0000256" key="1">
    <source>
        <dbReference type="SAM" id="Phobius"/>
    </source>
</evidence>
<proteinExistence type="predicted"/>
<keyword evidence="1" id="KW-0812">Transmembrane</keyword>
<organism evidence="2 3">
    <name type="scientific">Candidatus Zymogenus saltonus</name>
    <dbReference type="NCBI Taxonomy" id="2844893"/>
    <lineage>
        <taxon>Bacteria</taxon>
        <taxon>Deltaproteobacteria</taxon>
        <taxon>Candidatus Zymogenia</taxon>
        <taxon>Candidatus Zymogeniales</taxon>
        <taxon>Candidatus Zymogenaceae</taxon>
        <taxon>Candidatus Zymogenus</taxon>
    </lineage>
</organism>
<name>A0A9D8KJL2_9DELT</name>
<dbReference type="EMBL" id="JAFGIX010000086">
    <property type="protein sequence ID" value="MBN1574708.1"/>
    <property type="molecule type" value="Genomic_DNA"/>
</dbReference>
<accession>A0A9D8KJL2</accession>
<feature type="transmembrane region" description="Helical" evidence="1">
    <location>
        <begin position="20"/>
        <end position="43"/>
    </location>
</feature>
<comment type="caution">
    <text evidence="2">The sequence shown here is derived from an EMBL/GenBank/DDBJ whole genome shotgun (WGS) entry which is preliminary data.</text>
</comment>
<reference evidence="2" key="1">
    <citation type="journal article" date="2021" name="Environ. Microbiol.">
        <title>Genomic characterization of three novel Desulfobacterota classes expand the metabolic and phylogenetic diversity of the phylum.</title>
        <authorList>
            <person name="Murphy C.L."/>
            <person name="Biggerstaff J."/>
            <person name="Eichhorn A."/>
            <person name="Ewing E."/>
            <person name="Shahan R."/>
            <person name="Soriano D."/>
            <person name="Stewart S."/>
            <person name="VanMol K."/>
            <person name="Walker R."/>
            <person name="Walters P."/>
            <person name="Elshahed M.S."/>
            <person name="Youssef N.H."/>
        </authorList>
    </citation>
    <scope>NUCLEOTIDE SEQUENCE</scope>
    <source>
        <strain evidence="2">Zod_Metabat.24</strain>
    </source>
</reference>
<keyword evidence="1" id="KW-0472">Membrane</keyword>
<protein>
    <submittedName>
        <fullName evidence="2">Uncharacterized protein</fullName>
    </submittedName>
</protein>
<evidence type="ECO:0000313" key="2">
    <source>
        <dbReference type="EMBL" id="MBN1574708.1"/>
    </source>
</evidence>
<dbReference type="Proteomes" id="UP000809273">
    <property type="component" value="Unassembled WGS sequence"/>
</dbReference>
<gene>
    <name evidence="2" type="ORF">JW984_16035</name>
</gene>
<dbReference type="AlphaFoldDB" id="A0A9D8KJL2"/>
<sequence length="103" mass="11692">MAKKRNTSKGGRKSKGPVLLLGGSVALLIVFAIFLAIFVGLLFNYHFLLTDDGFKVVEKIHWGVKDTFADTRDWGIKDWIQHDEVGKALLNSEVDRAKKKWFE</sequence>
<keyword evidence="1" id="KW-1133">Transmembrane helix</keyword>